<gene>
    <name evidence="1" type="ORF">CRENPOLYSF1_50068</name>
</gene>
<proteinExistence type="predicted"/>
<reference evidence="2" key="1">
    <citation type="submission" date="2017-02" db="EMBL/GenBank/DDBJ databases">
        <authorList>
            <person name="Daims H."/>
        </authorList>
    </citation>
    <scope>NUCLEOTIDE SEQUENCE [LARGE SCALE GENOMIC DNA]</scope>
</reference>
<dbReference type="Proteomes" id="UP000195667">
    <property type="component" value="Unassembled WGS sequence"/>
</dbReference>
<organism evidence="1 2">
    <name type="scientific">Crenothrix polyspora</name>
    <dbReference type="NCBI Taxonomy" id="360316"/>
    <lineage>
        <taxon>Bacteria</taxon>
        <taxon>Pseudomonadati</taxon>
        <taxon>Pseudomonadota</taxon>
        <taxon>Gammaproteobacteria</taxon>
        <taxon>Methylococcales</taxon>
        <taxon>Crenotrichaceae</taxon>
        <taxon>Crenothrix</taxon>
    </lineage>
</organism>
<keyword evidence="2" id="KW-1185">Reference proteome</keyword>
<evidence type="ECO:0000313" key="1">
    <source>
        <dbReference type="EMBL" id="SJM94010.1"/>
    </source>
</evidence>
<dbReference type="AlphaFoldDB" id="A0A1R4HDQ1"/>
<sequence length="42" mass="5084">MKKENMTIFVELVIYNYLICMTTKVQSHHPINRYNQYVLCGF</sequence>
<accession>A0A1R4HDQ1</accession>
<protein>
    <submittedName>
        <fullName evidence="1">Uncharacterized protein</fullName>
    </submittedName>
</protein>
<name>A0A1R4HDQ1_9GAMM</name>
<evidence type="ECO:0000313" key="2">
    <source>
        <dbReference type="Proteomes" id="UP000195667"/>
    </source>
</evidence>
<dbReference type="EMBL" id="FUKI01000126">
    <property type="protein sequence ID" value="SJM94010.1"/>
    <property type="molecule type" value="Genomic_DNA"/>
</dbReference>